<evidence type="ECO:0000256" key="4">
    <source>
        <dbReference type="SAM" id="MobiDB-lite"/>
    </source>
</evidence>
<dbReference type="CDD" id="cd00200">
    <property type="entry name" value="WD40"/>
    <property type="match status" value="1"/>
</dbReference>
<dbReference type="InterPro" id="IPR001680">
    <property type="entry name" value="WD40_rpt"/>
</dbReference>
<evidence type="ECO:0000256" key="2">
    <source>
        <dbReference type="ARBA" id="ARBA00022737"/>
    </source>
</evidence>
<organism evidence="6 7">
    <name type="scientific">Diploscapter pachys</name>
    <dbReference type="NCBI Taxonomy" id="2018661"/>
    <lineage>
        <taxon>Eukaryota</taxon>
        <taxon>Metazoa</taxon>
        <taxon>Ecdysozoa</taxon>
        <taxon>Nematoda</taxon>
        <taxon>Chromadorea</taxon>
        <taxon>Rhabditida</taxon>
        <taxon>Rhabditina</taxon>
        <taxon>Rhabditomorpha</taxon>
        <taxon>Rhabditoidea</taxon>
        <taxon>Rhabditidae</taxon>
        <taxon>Diploscapter</taxon>
    </lineage>
</organism>
<dbReference type="PANTHER" id="PTHR19871">
    <property type="entry name" value="BETA TRANSDUCIN-RELATED PROTEIN"/>
    <property type="match status" value="1"/>
</dbReference>
<dbReference type="Proteomes" id="UP000218231">
    <property type="component" value="Unassembled WGS sequence"/>
</dbReference>
<dbReference type="STRING" id="2018661.A0A2A2J4G9"/>
<feature type="repeat" description="WD" evidence="3">
    <location>
        <begin position="1288"/>
        <end position="1330"/>
    </location>
</feature>
<dbReference type="InterPro" id="IPR015943">
    <property type="entry name" value="WD40/YVTN_repeat-like_dom_sf"/>
</dbReference>
<sequence length="1570" mass="172944">MFRGRNSRQMSHTISNSSVEGQTGQTNAGAVVQAQGQTQKIASSTVYVVYNDIEEMRIERKILWRDVLSELQNYAFHTGFDLQWVDPIKDKLTIDLADSVINKWASEPNSLLIIIVGDKYGTASAPSSLRKEEHDAIRRAAFEHNADVKLFDQLYVLDRSFKDEIYRLNPKKTDTKTLGKLAKLIHKAAESAFEEGSINQVHEQRQKRIFFSPLHSAVSQALQLQPGRVIFVLRKLEGEGLSSSEGSSFVEKADSPSARKIEDLKNSISTCTSTTVLPHVINLEQLDPTTFFASKMSDKYRDEMARQLSDRVKTKLSAIHQSSDTRPVVPVPLRQIAADENNTHIAHALSILDVPAAPRPAFDQKLAELTSSPGGYYLIQGPDLSGKTRMLCKLYEMVPTDHYKLIRFINLSYASTFAHEVWRLLLMSICEMANLDPTAVIHTMKLSRLLTILEDIVSQLNRPIFIFIDDIHLLKHGHFLSTLDKRNKTAPQHLHIIASVSSVATVPSVFLVTFTNNIDLPDEDEITDILKRKLSRTDRKVTGEQLSAIKNHLTATSKSIALAEALLDEILLGGGVEKFQGGIEARLERIEKEHGAIAVQAVCKYLCVSSHGLSKLELFDVLSSNRPLLLSLGCSLTFPPLLLDSILNSLGSMLRKVVLDEREIIGVSHNSLLNILRHRYVTSTTELKSLHIDIADIFGEYYQEPENISPRNSLSYQNFPQNLKRECGTMNIRKLRILWFHLLHTGNMDSLKELALCQFEYIDATVRTCGMLHLLSLYEECAMQVLHHDIQVLCEQVLLPAIPTVVQDNEQLAAEVIGRLRFTRAENSHFLNTMVEQAMSWVDLYNRQPLLVPLSCWISPPAMKTCRSFQLKDWKAAQTILAPTHNHQHVLISGNQSSPGIIFMYHIPSQFLITTFKGHTAAVTSLCSSNNGLFFISTSADKTGECLKTLRPHNQKITCSILSSDDEFMVTGSADSSAKVINIETGEVIRSFPEHTGSVVSLQLTSNNQFLITGSGDFVVQMFDIQSGRCICRMGGLMAPVSCLAITPNDAFVIVACEDETLRVFSTVSGQELLELMGHEGKVNALAAAQDDCQLFAATKSKIFCYDLHNGQMVDILDCQQSFPVCSLKISSDNYFLISGCGPRVHVWNVQKRILDGHDASLDKEGFVTAIAMSPDEKYSACGTFNGVVAFWDMDICQCTTTVIHAKGIPVSCLRFTLDNSILLSGHSMGGILILDTATATVIRHANLHSAEIVSICSLLGGKVASCDKDGRFVMWNVQEEEDAPKNRLYHNEEITCFAMSSRGGSLVATASIDQSLKLWQIESGFLTQVLVGHEDAVTSCALAEDERLVVSGGKDKKVIVWSVATGQIMHCLTASASLSSIALTADATVVFASTEEGWLEAWSTDRGILLSSFNAHRPIRHIISSFEANRLLCHLTACAQLPILCLHNSPAGNVLLQRHPSSGRAHSVASLGADGGALGESPGKRDISSNSLQPGNGPSASGGLSPTLTASGSSSTMAPPRSAHHPRPTFDKLERSKSRTSLIEKDRTTTLTQMTTHSSTNKSSTCSIL</sequence>
<dbReference type="PANTHER" id="PTHR19871:SF38">
    <property type="entry name" value="PROTEIN QUI-1"/>
    <property type="match status" value="1"/>
</dbReference>
<feature type="repeat" description="WD" evidence="3">
    <location>
        <begin position="950"/>
        <end position="991"/>
    </location>
</feature>
<dbReference type="InterPro" id="IPR052752">
    <property type="entry name" value="NACHT-WD_repeat"/>
</dbReference>
<feature type="repeat" description="WD" evidence="3">
    <location>
        <begin position="1331"/>
        <end position="1372"/>
    </location>
</feature>
<feature type="compositionally biased region" description="Polar residues" evidence="4">
    <location>
        <begin position="7"/>
        <end position="23"/>
    </location>
</feature>
<feature type="region of interest" description="Disordered" evidence="4">
    <location>
        <begin position="1"/>
        <end position="26"/>
    </location>
</feature>
<dbReference type="InterPro" id="IPR057588">
    <property type="entry name" value="NWD1/2-like_WH"/>
</dbReference>
<feature type="repeat" description="WD" evidence="3">
    <location>
        <begin position="992"/>
        <end position="1033"/>
    </location>
</feature>
<evidence type="ECO:0000256" key="1">
    <source>
        <dbReference type="ARBA" id="ARBA00022574"/>
    </source>
</evidence>
<dbReference type="Pfam" id="PF25469">
    <property type="entry name" value="WHD_NWD1"/>
    <property type="match status" value="1"/>
</dbReference>
<dbReference type="SUPFAM" id="SSF50978">
    <property type="entry name" value="WD40 repeat-like"/>
    <property type="match status" value="2"/>
</dbReference>
<name>A0A2A2J4G9_9BILA</name>
<feature type="compositionally biased region" description="Basic and acidic residues" evidence="4">
    <location>
        <begin position="1529"/>
        <end position="1543"/>
    </location>
</feature>
<dbReference type="Pfam" id="PF00400">
    <property type="entry name" value="WD40"/>
    <property type="match status" value="8"/>
</dbReference>
<feature type="region of interest" description="Disordered" evidence="4">
    <location>
        <begin position="1466"/>
        <end position="1543"/>
    </location>
</feature>
<comment type="caution">
    <text evidence="6">The sequence shown here is derived from an EMBL/GenBank/DDBJ whole genome shotgun (WGS) entry which is preliminary data.</text>
</comment>
<accession>A0A2A2J4G9</accession>
<dbReference type="EMBL" id="LIAE01010698">
    <property type="protein sequence ID" value="PAV56525.1"/>
    <property type="molecule type" value="Genomic_DNA"/>
</dbReference>
<evidence type="ECO:0000259" key="5">
    <source>
        <dbReference type="Pfam" id="PF25469"/>
    </source>
</evidence>
<dbReference type="InterPro" id="IPR027417">
    <property type="entry name" value="P-loop_NTPase"/>
</dbReference>
<dbReference type="OrthoDB" id="9990676at2759"/>
<dbReference type="SMART" id="SM00320">
    <property type="entry name" value="WD40"/>
    <property type="match status" value="12"/>
</dbReference>
<dbReference type="InterPro" id="IPR036322">
    <property type="entry name" value="WD40_repeat_dom_sf"/>
</dbReference>
<dbReference type="PROSITE" id="PS50294">
    <property type="entry name" value="WD_REPEATS_REGION"/>
    <property type="match status" value="2"/>
</dbReference>
<keyword evidence="1 3" id="KW-0853">WD repeat</keyword>
<proteinExistence type="predicted"/>
<evidence type="ECO:0000313" key="7">
    <source>
        <dbReference type="Proteomes" id="UP000218231"/>
    </source>
</evidence>
<dbReference type="PROSITE" id="PS50082">
    <property type="entry name" value="WD_REPEATS_2"/>
    <property type="match status" value="4"/>
</dbReference>
<keyword evidence="7" id="KW-1185">Reference proteome</keyword>
<keyword evidence="2" id="KW-0677">Repeat</keyword>
<dbReference type="Gene3D" id="3.40.50.300">
    <property type="entry name" value="P-loop containing nucleotide triphosphate hydrolases"/>
    <property type="match status" value="1"/>
</dbReference>
<reference evidence="6 7" key="1">
    <citation type="journal article" date="2017" name="Curr. Biol.">
        <title>Genome architecture and evolution of a unichromosomal asexual nematode.</title>
        <authorList>
            <person name="Fradin H."/>
            <person name="Zegar C."/>
            <person name="Gutwein M."/>
            <person name="Lucas J."/>
            <person name="Kovtun M."/>
            <person name="Corcoran D."/>
            <person name="Baugh L.R."/>
            <person name="Kiontke K."/>
            <person name="Gunsalus K."/>
            <person name="Fitch D.H."/>
            <person name="Piano F."/>
        </authorList>
    </citation>
    <scope>NUCLEOTIDE SEQUENCE [LARGE SCALE GENOMIC DNA]</scope>
    <source>
        <strain evidence="6">PF1309</strain>
    </source>
</reference>
<feature type="domain" description="NWD1/2-like winged helix-turn-helix" evidence="5">
    <location>
        <begin position="563"/>
        <end position="688"/>
    </location>
</feature>
<gene>
    <name evidence="6" type="ORF">WR25_14898</name>
</gene>
<protein>
    <recommendedName>
        <fullName evidence="5">NWD1/2-like winged helix-turn-helix domain-containing protein</fullName>
    </recommendedName>
</protein>
<feature type="compositionally biased region" description="Polar residues" evidence="4">
    <location>
        <begin position="1489"/>
        <end position="1518"/>
    </location>
</feature>
<dbReference type="Gene3D" id="2.130.10.10">
    <property type="entry name" value="YVTN repeat-like/Quinoprotein amine dehydrogenase"/>
    <property type="match status" value="3"/>
</dbReference>
<dbReference type="SUPFAM" id="SSF52540">
    <property type="entry name" value="P-loop containing nucleoside triphosphate hydrolases"/>
    <property type="match status" value="1"/>
</dbReference>
<evidence type="ECO:0000313" key="6">
    <source>
        <dbReference type="EMBL" id="PAV56525.1"/>
    </source>
</evidence>
<evidence type="ECO:0000256" key="3">
    <source>
        <dbReference type="PROSITE-ProRule" id="PRU00221"/>
    </source>
</evidence>